<comment type="caution">
    <text evidence="1">The sequence shown here is derived from an EMBL/GenBank/DDBJ whole genome shotgun (WGS) entry which is preliminary data.</text>
</comment>
<protein>
    <submittedName>
        <fullName evidence="1">Uncharacterized protein</fullName>
    </submittedName>
</protein>
<evidence type="ECO:0000313" key="1">
    <source>
        <dbReference type="EMBL" id="KAF1847442.1"/>
    </source>
</evidence>
<dbReference type="EMBL" id="ML976615">
    <property type="protein sequence ID" value="KAF1847442.1"/>
    <property type="molecule type" value="Genomic_DNA"/>
</dbReference>
<keyword evidence="2" id="KW-1185">Reference proteome</keyword>
<dbReference type="Proteomes" id="UP000800039">
    <property type="component" value="Unassembled WGS sequence"/>
</dbReference>
<dbReference type="AlphaFoldDB" id="A0A9P4GKQ6"/>
<name>A0A9P4GKQ6_9PLEO</name>
<organism evidence="1 2">
    <name type="scientific">Cucurbitaria berberidis CBS 394.84</name>
    <dbReference type="NCBI Taxonomy" id="1168544"/>
    <lineage>
        <taxon>Eukaryota</taxon>
        <taxon>Fungi</taxon>
        <taxon>Dikarya</taxon>
        <taxon>Ascomycota</taxon>
        <taxon>Pezizomycotina</taxon>
        <taxon>Dothideomycetes</taxon>
        <taxon>Pleosporomycetidae</taxon>
        <taxon>Pleosporales</taxon>
        <taxon>Pleosporineae</taxon>
        <taxon>Cucurbitariaceae</taxon>
        <taxon>Cucurbitaria</taxon>
    </lineage>
</organism>
<accession>A0A9P4GKQ6</accession>
<reference evidence="1" key="1">
    <citation type="submission" date="2020-01" db="EMBL/GenBank/DDBJ databases">
        <authorList>
            <consortium name="DOE Joint Genome Institute"/>
            <person name="Haridas S."/>
            <person name="Albert R."/>
            <person name="Binder M."/>
            <person name="Bloem J."/>
            <person name="Labutti K."/>
            <person name="Salamov A."/>
            <person name="Andreopoulos B."/>
            <person name="Baker S.E."/>
            <person name="Barry K."/>
            <person name="Bills G."/>
            <person name="Bluhm B.H."/>
            <person name="Cannon C."/>
            <person name="Castanera R."/>
            <person name="Culley D.E."/>
            <person name="Daum C."/>
            <person name="Ezra D."/>
            <person name="Gonzalez J.B."/>
            <person name="Henrissat B."/>
            <person name="Kuo A."/>
            <person name="Liang C."/>
            <person name="Lipzen A."/>
            <person name="Lutzoni F."/>
            <person name="Magnuson J."/>
            <person name="Mondo S."/>
            <person name="Nolan M."/>
            <person name="Ohm R."/>
            <person name="Pangilinan J."/>
            <person name="Park H.-J."/>
            <person name="Ramirez L."/>
            <person name="Alfaro M."/>
            <person name="Sun H."/>
            <person name="Tritt A."/>
            <person name="Yoshinaga Y."/>
            <person name="Zwiers L.-H."/>
            <person name="Turgeon B.G."/>
            <person name="Goodwin S.B."/>
            <person name="Spatafora J.W."/>
            <person name="Crous P.W."/>
            <person name="Grigoriev I.V."/>
        </authorList>
    </citation>
    <scope>NUCLEOTIDE SEQUENCE</scope>
    <source>
        <strain evidence="1">CBS 394.84</strain>
    </source>
</reference>
<proteinExistence type="predicted"/>
<dbReference type="OrthoDB" id="3691081at2759"/>
<evidence type="ECO:0000313" key="2">
    <source>
        <dbReference type="Proteomes" id="UP000800039"/>
    </source>
</evidence>
<dbReference type="RefSeq" id="XP_040790005.1">
    <property type="nucleotide sequence ID" value="XM_040935903.1"/>
</dbReference>
<dbReference type="GeneID" id="63853154"/>
<gene>
    <name evidence="1" type="ORF">K460DRAFT_392794</name>
</gene>
<sequence length="411" mass="45673">MYMLTRLETITMTRLVSFVLSAIFALPSAIHAKDSQIRLYAFTSDYCDGPPAGGNIDIKQNDCQNILNGARSVKPMFDPKRDQWLDDINNDGTFCDVITYKIPGCLDGQELKTVSVPESLHQCLHPGKPGDPLTVYSVKFRCGTESASRSSDVTTTSTRATSWSVGADQKPTPYFGTNTVTSAHGKLAAQSPEPWANRVEARGPAKKGNSRGVWMLHPWAESVICYECYTTKNSDDFSRFDCRSGPKNVIDCGDKPIAFDGERLTVTHSSTTTVTDQNRPTTTIYELTTATLDQEVKTVTLQPLEKRGSWRLPVTFDHPYRPGKKVCAEAEWEQRTSLSKSEVRLQDIKEDLKKCTEPSARSLDLLKPITTTMWQTSTVKEIVQIKGTQTVFAFPPDLGEEAFQVPAHTDL</sequence>